<evidence type="ECO:0000256" key="1">
    <source>
        <dbReference type="ARBA" id="ARBA00023125"/>
    </source>
</evidence>
<dbReference type="PANTHER" id="PTHR46797:SF1">
    <property type="entry name" value="METHYLPHOSPHONATE SYNTHASE"/>
    <property type="match status" value="1"/>
</dbReference>
<dbReference type="InterPro" id="IPR050807">
    <property type="entry name" value="TransReg_Diox_bact_type"/>
</dbReference>
<organism evidence="3 4">
    <name type="scientific">Mesorhizobium caraganae</name>
    <dbReference type="NCBI Taxonomy" id="483206"/>
    <lineage>
        <taxon>Bacteria</taxon>
        <taxon>Pseudomonadati</taxon>
        <taxon>Pseudomonadota</taxon>
        <taxon>Alphaproteobacteria</taxon>
        <taxon>Hyphomicrobiales</taxon>
        <taxon>Phyllobacteriaceae</taxon>
        <taxon>Mesorhizobium</taxon>
    </lineage>
</organism>
<reference evidence="3 4" key="1">
    <citation type="journal article" date="2024" name="Proc. Natl. Acad. Sci. U.S.A.">
        <title>The evolutionary genomics of adaptation to stress in wild rhizobium bacteria.</title>
        <authorList>
            <person name="Kehlet-Delgado H."/>
            <person name="Montoya A.P."/>
            <person name="Jensen K.T."/>
            <person name="Wendlandt C.E."/>
            <person name="Dexheimer C."/>
            <person name="Roberts M."/>
            <person name="Torres Martinez L."/>
            <person name="Friesen M.L."/>
            <person name="Griffitts J.S."/>
            <person name="Porter S.S."/>
        </authorList>
    </citation>
    <scope>NUCLEOTIDE SEQUENCE [LARGE SCALE GENOMIC DNA]</scope>
    <source>
        <strain evidence="3 4">M0641</strain>
    </source>
</reference>
<dbReference type="PANTHER" id="PTHR46797">
    <property type="entry name" value="HTH-TYPE TRANSCRIPTIONAL REGULATOR"/>
    <property type="match status" value="1"/>
</dbReference>
<dbReference type="CDD" id="cd00093">
    <property type="entry name" value="HTH_XRE"/>
    <property type="match status" value="1"/>
</dbReference>
<proteinExistence type="predicted"/>
<sequence length="71" mass="8012">MEIREVFARNLRRHRQKKKLSQEALAHEAGVDRTYVSALERSVYAASIDTVAKLARVLGIDPADLLNPHSE</sequence>
<dbReference type="Pfam" id="PF01381">
    <property type="entry name" value="HTH_3"/>
    <property type="match status" value="1"/>
</dbReference>
<dbReference type="RefSeq" id="WP_023682784.1">
    <property type="nucleotide sequence ID" value="NZ_JAMYQB010000036.1"/>
</dbReference>
<dbReference type="PROSITE" id="PS50943">
    <property type="entry name" value="HTH_CROC1"/>
    <property type="match status" value="1"/>
</dbReference>
<accession>A0ABV1Z810</accession>
<dbReference type="EMBL" id="JAMYQB010000036">
    <property type="protein sequence ID" value="MER9408181.1"/>
    <property type="molecule type" value="Genomic_DNA"/>
</dbReference>
<evidence type="ECO:0000313" key="4">
    <source>
        <dbReference type="Proteomes" id="UP001433071"/>
    </source>
</evidence>
<keyword evidence="4" id="KW-1185">Reference proteome</keyword>
<feature type="domain" description="HTH cro/C1-type" evidence="2">
    <location>
        <begin position="11"/>
        <end position="65"/>
    </location>
</feature>
<dbReference type="SMART" id="SM00530">
    <property type="entry name" value="HTH_XRE"/>
    <property type="match status" value="1"/>
</dbReference>
<dbReference type="InterPro" id="IPR001387">
    <property type="entry name" value="Cro/C1-type_HTH"/>
</dbReference>
<dbReference type="Gene3D" id="1.10.260.40">
    <property type="entry name" value="lambda repressor-like DNA-binding domains"/>
    <property type="match status" value="1"/>
</dbReference>
<evidence type="ECO:0000313" key="3">
    <source>
        <dbReference type="EMBL" id="MER9408181.1"/>
    </source>
</evidence>
<gene>
    <name evidence="3" type="ORF">NKI36_29700</name>
</gene>
<dbReference type="InterPro" id="IPR010982">
    <property type="entry name" value="Lambda_DNA-bd_dom_sf"/>
</dbReference>
<keyword evidence="1" id="KW-0238">DNA-binding</keyword>
<name>A0ABV1Z810_9HYPH</name>
<protein>
    <submittedName>
        <fullName evidence="3">Helix-turn-helix transcriptional regulator</fullName>
    </submittedName>
</protein>
<dbReference type="Proteomes" id="UP001433071">
    <property type="component" value="Unassembled WGS sequence"/>
</dbReference>
<dbReference type="SUPFAM" id="SSF47413">
    <property type="entry name" value="lambda repressor-like DNA-binding domains"/>
    <property type="match status" value="1"/>
</dbReference>
<evidence type="ECO:0000259" key="2">
    <source>
        <dbReference type="PROSITE" id="PS50943"/>
    </source>
</evidence>
<comment type="caution">
    <text evidence="3">The sequence shown here is derived from an EMBL/GenBank/DDBJ whole genome shotgun (WGS) entry which is preliminary data.</text>
</comment>